<feature type="transmembrane region" description="Helical" evidence="1">
    <location>
        <begin position="37"/>
        <end position="57"/>
    </location>
</feature>
<organism evidence="2 3">
    <name type="scientific">Stella humosa</name>
    <dbReference type="NCBI Taxonomy" id="94"/>
    <lineage>
        <taxon>Bacteria</taxon>
        <taxon>Pseudomonadati</taxon>
        <taxon>Pseudomonadota</taxon>
        <taxon>Alphaproteobacteria</taxon>
        <taxon>Rhodospirillales</taxon>
        <taxon>Stellaceae</taxon>
        <taxon>Stella</taxon>
    </lineage>
</organism>
<keyword evidence="3" id="KW-1185">Reference proteome</keyword>
<evidence type="ECO:0000313" key="3">
    <source>
        <dbReference type="Proteomes" id="UP000278222"/>
    </source>
</evidence>
<comment type="caution">
    <text evidence="2">The sequence shown here is derived from an EMBL/GenBank/DDBJ whole genome shotgun (WGS) entry which is preliminary data.</text>
</comment>
<dbReference type="AlphaFoldDB" id="A0A3N1M7B2"/>
<dbReference type="RefSeq" id="WP_123688939.1">
    <property type="nucleotide sequence ID" value="NZ_AP019700.1"/>
</dbReference>
<name>A0A3N1M7B2_9PROT</name>
<evidence type="ECO:0000256" key="1">
    <source>
        <dbReference type="SAM" id="Phobius"/>
    </source>
</evidence>
<dbReference type="EMBL" id="RJKX01000013">
    <property type="protein sequence ID" value="ROP99560.1"/>
    <property type="molecule type" value="Genomic_DNA"/>
</dbReference>
<dbReference type="Proteomes" id="UP000278222">
    <property type="component" value="Unassembled WGS sequence"/>
</dbReference>
<proteinExistence type="predicted"/>
<evidence type="ECO:0000313" key="2">
    <source>
        <dbReference type="EMBL" id="ROP99560.1"/>
    </source>
</evidence>
<accession>A0A3N1M7B2</accession>
<protein>
    <submittedName>
        <fullName evidence="2">Uncharacterized protein</fullName>
    </submittedName>
</protein>
<gene>
    <name evidence="2" type="ORF">EDC65_1343</name>
</gene>
<reference evidence="2 3" key="1">
    <citation type="submission" date="2018-11" db="EMBL/GenBank/DDBJ databases">
        <title>Genomic Encyclopedia of Type Strains, Phase IV (KMG-IV): sequencing the most valuable type-strain genomes for metagenomic binning, comparative biology and taxonomic classification.</title>
        <authorList>
            <person name="Goeker M."/>
        </authorList>
    </citation>
    <scope>NUCLEOTIDE SEQUENCE [LARGE SCALE GENOMIC DNA]</scope>
    <source>
        <strain evidence="2 3">DSM 5900</strain>
    </source>
</reference>
<sequence length="72" mass="7376">MNTTDVEQRFRRADGADGSFWMAPAVPAGDRRAARSAWVALTAAVLATAALATVALTTDAFTSVVALASGHA</sequence>
<keyword evidence="1" id="KW-1133">Transmembrane helix</keyword>
<keyword evidence="1" id="KW-0812">Transmembrane</keyword>
<keyword evidence="1" id="KW-0472">Membrane</keyword>